<organism evidence="2 3">
    <name type="scientific">Rhizoctonia solani</name>
    <dbReference type="NCBI Taxonomy" id="456999"/>
    <lineage>
        <taxon>Eukaryota</taxon>
        <taxon>Fungi</taxon>
        <taxon>Dikarya</taxon>
        <taxon>Basidiomycota</taxon>
        <taxon>Agaricomycotina</taxon>
        <taxon>Agaricomycetes</taxon>
        <taxon>Cantharellales</taxon>
        <taxon>Ceratobasidiaceae</taxon>
        <taxon>Rhizoctonia</taxon>
    </lineage>
</organism>
<dbReference type="PROSITE" id="PS00108">
    <property type="entry name" value="PROTEIN_KINASE_ST"/>
    <property type="match status" value="1"/>
</dbReference>
<dbReference type="Proteomes" id="UP000602905">
    <property type="component" value="Unassembled WGS sequence"/>
</dbReference>
<dbReference type="SMART" id="SM00220">
    <property type="entry name" value="S_TKc"/>
    <property type="match status" value="1"/>
</dbReference>
<feature type="non-terminal residue" evidence="2">
    <location>
        <position position="1"/>
    </location>
</feature>
<dbReference type="InterPro" id="IPR011009">
    <property type="entry name" value="Kinase-like_dom_sf"/>
</dbReference>
<dbReference type="EMBL" id="JACYCD010000627">
    <property type="protein sequence ID" value="KAF8690173.1"/>
    <property type="molecule type" value="Genomic_DNA"/>
</dbReference>
<reference evidence="2" key="1">
    <citation type="submission" date="2020-09" db="EMBL/GenBank/DDBJ databases">
        <title>Comparative genome analyses of four rice-infecting Rhizoctonia solani isolates reveal extensive enrichment of homogalacturonan modification genes.</title>
        <authorList>
            <person name="Lee D.-Y."/>
            <person name="Jeon J."/>
            <person name="Kim K.-T."/>
            <person name="Cheong K."/>
            <person name="Song H."/>
            <person name="Choi G."/>
            <person name="Ko J."/>
            <person name="Opiyo S.O."/>
            <person name="Zuo S."/>
            <person name="Madhav S."/>
            <person name="Lee Y.-H."/>
            <person name="Wang G.-L."/>
        </authorList>
    </citation>
    <scope>NUCLEOTIDE SEQUENCE</scope>
    <source>
        <strain evidence="2">AG1-IA WGL</strain>
    </source>
</reference>
<dbReference type="InterPro" id="IPR000719">
    <property type="entry name" value="Prot_kinase_dom"/>
</dbReference>
<protein>
    <submittedName>
        <fullName evidence="2">Protein kinase</fullName>
    </submittedName>
</protein>
<dbReference type="PROSITE" id="PS50011">
    <property type="entry name" value="PROTEIN_KINASE_DOM"/>
    <property type="match status" value="1"/>
</dbReference>
<accession>A0A8H7LMW2</accession>
<dbReference type="Gene3D" id="1.10.510.10">
    <property type="entry name" value="Transferase(Phosphotransferase) domain 1"/>
    <property type="match status" value="1"/>
</dbReference>
<keyword evidence="2" id="KW-0418">Kinase</keyword>
<dbReference type="PANTHER" id="PTHR44329">
    <property type="entry name" value="SERINE/THREONINE-PROTEIN KINASE TNNI3K-RELATED"/>
    <property type="match status" value="1"/>
</dbReference>
<name>A0A8H7LMW2_9AGAM</name>
<comment type="caution">
    <text evidence="2">The sequence shown here is derived from an EMBL/GenBank/DDBJ whole genome shotgun (WGS) entry which is preliminary data.</text>
</comment>
<evidence type="ECO:0000313" key="3">
    <source>
        <dbReference type="Proteomes" id="UP000602905"/>
    </source>
</evidence>
<dbReference type="OrthoDB" id="1924919at2759"/>
<gene>
    <name evidence="2" type="ORF">RHS03_09001</name>
</gene>
<evidence type="ECO:0000313" key="2">
    <source>
        <dbReference type="EMBL" id="KAF8690173.1"/>
    </source>
</evidence>
<evidence type="ECO:0000259" key="1">
    <source>
        <dbReference type="PROSITE" id="PS50011"/>
    </source>
</evidence>
<keyword evidence="2" id="KW-0808">Transferase</keyword>
<proteinExistence type="predicted"/>
<sequence length="302" mass="32761">MSDSDSVSSISSDANFDNATIDGLEANKLAPDFQRILHSNSTARKAARESIRQLALHGCENVTDHIDTDSFDSIPLFQGAFGDVYSGNLFGGLRVAIKTPQISLNILEENPDYAKDVAREIHTWSKCDHANVLHFLGLVEFRGRIGMVSPWMENGRLPHYTRNVMSVDLCKLCAQISEGVAYLHNVGIVHGDLKGDNILVSGSGEPVVCDFGGSLLKNRSLKVIPSEKGLCFTSRWAAPELLDSEDEGCNTKESDIYALGMTILVSRARVSVVSEIGKTAAALGNYDRKTPMGLDTSGLDDL</sequence>
<dbReference type="InterPro" id="IPR051681">
    <property type="entry name" value="Ser/Thr_Kinases-Pseudokinases"/>
</dbReference>
<dbReference type="GO" id="GO:0004674">
    <property type="term" value="F:protein serine/threonine kinase activity"/>
    <property type="evidence" value="ECO:0007669"/>
    <property type="project" value="TreeGrafter"/>
</dbReference>
<dbReference type="InterPro" id="IPR008271">
    <property type="entry name" value="Ser/Thr_kinase_AS"/>
</dbReference>
<dbReference type="SUPFAM" id="SSF56112">
    <property type="entry name" value="Protein kinase-like (PK-like)"/>
    <property type="match status" value="1"/>
</dbReference>
<dbReference type="PANTHER" id="PTHR44329:SF214">
    <property type="entry name" value="PROTEIN KINASE DOMAIN-CONTAINING PROTEIN"/>
    <property type="match status" value="1"/>
</dbReference>
<dbReference type="GO" id="GO:0005524">
    <property type="term" value="F:ATP binding"/>
    <property type="evidence" value="ECO:0007669"/>
    <property type="project" value="InterPro"/>
</dbReference>
<dbReference type="Pfam" id="PF00069">
    <property type="entry name" value="Pkinase"/>
    <property type="match status" value="1"/>
</dbReference>
<feature type="domain" description="Protein kinase" evidence="1">
    <location>
        <begin position="70"/>
        <end position="302"/>
    </location>
</feature>
<dbReference type="AlphaFoldDB" id="A0A8H7LMW2"/>